<feature type="compositionally biased region" description="Basic residues" evidence="1">
    <location>
        <begin position="1"/>
        <end position="19"/>
    </location>
</feature>
<dbReference type="AlphaFoldDB" id="A0A3M8AUF7"/>
<feature type="region of interest" description="Disordered" evidence="1">
    <location>
        <begin position="1"/>
        <end position="22"/>
    </location>
</feature>
<dbReference type="RefSeq" id="WP_122905776.1">
    <property type="nucleotide sequence ID" value="NZ_RHHS01000039.1"/>
</dbReference>
<sequence>MRSAKKKKRARSVFRKRPRSNQTAKRLIDRLHRIVRLHVRAPNVNVTTPAPTVSVTSPTPNVQVEAPIVQFEAPKPLVIPAPVVKVDVEAEDTPEQESVASLRKELCKCMRENRTVEVILTSDWGPDSRPYRVGQLARVDDGIIELKLDGSYGNCILIPLNRIVAIIPDALPPGESAVVDEQAEEEAAPVPLKLIEGSGKAL</sequence>
<reference evidence="2 3" key="1">
    <citation type="submission" date="2018-10" db="EMBL/GenBank/DDBJ databases">
        <title>Phylogenomics of Brevibacillus.</title>
        <authorList>
            <person name="Dunlap C."/>
        </authorList>
    </citation>
    <scope>NUCLEOTIDE SEQUENCE [LARGE SCALE GENOMIC DNA]</scope>
    <source>
        <strain evidence="2 3">DSM 100115</strain>
    </source>
</reference>
<gene>
    <name evidence="2" type="ORF">EDM57_16465</name>
</gene>
<comment type="caution">
    <text evidence="2">The sequence shown here is derived from an EMBL/GenBank/DDBJ whole genome shotgun (WGS) entry which is preliminary data.</text>
</comment>
<dbReference type="OrthoDB" id="2469066at2"/>
<protein>
    <submittedName>
        <fullName evidence="2">Uncharacterized protein</fullName>
    </submittedName>
</protein>
<dbReference type="EMBL" id="RHHS01000039">
    <property type="protein sequence ID" value="RNB54633.1"/>
    <property type="molecule type" value="Genomic_DNA"/>
</dbReference>
<evidence type="ECO:0000313" key="3">
    <source>
        <dbReference type="Proteomes" id="UP000268829"/>
    </source>
</evidence>
<evidence type="ECO:0000313" key="2">
    <source>
        <dbReference type="EMBL" id="RNB54633.1"/>
    </source>
</evidence>
<evidence type="ECO:0000256" key="1">
    <source>
        <dbReference type="SAM" id="MobiDB-lite"/>
    </source>
</evidence>
<keyword evidence="3" id="KW-1185">Reference proteome</keyword>
<proteinExistence type="predicted"/>
<dbReference type="Proteomes" id="UP000268829">
    <property type="component" value="Unassembled WGS sequence"/>
</dbReference>
<name>A0A3M8AUF7_9BACL</name>
<accession>A0A3M8AUF7</accession>
<organism evidence="2 3">
    <name type="scientific">Brevibacillus gelatini</name>
    <dbReference type="NCBI Taxonomy" id="1655277"/>
    <lineage>
        <taxon>Bacteria</taxon>
        <taxon>Bacillati</taxon>
        <taxon>Bacillota</taxon>
        <taxon>Bacilli</taxon>
        <taxon>Bacillales</taxon>
        <taxon>Paenibacillaceae</taxon>
        <taxon>Brevibacillus</taxon>
    </lineage>
</organism>